<sequence>MKHTPHCSMAFNKFIPAYHHHFGKQCRVADYGFTKLIELFEAIPNVLEVKGTGEDKILNLIPKEQHKILTDRFVSLLKSQPQEVIDINEINSTYARMFGHALRPVDFGFTDLYELLEKMNSTIRIISDHNKTYVNLINWSTINKVSLNLRHLLMEQTDGKLPIKEALKLYQARFCQRINLSIHLQDFRNVITVEDGFIMLTPLHLLARNLILLLKAHEGQMPLSNLGSLFQQRFGISLSAANYGFSNLYSLFENLPEYFIVKGKKQKRIVYLNSESIDANFDSSSLNGKCNESKSDTDILSQPVPSCVPSPYLEPVIKENLEDLMGFETPPSNGADFDISSSCNISDFKNSYHKQYAMKAASEIPPISAGNQMQAEASSAISHTGSFLNMHTAQAKYFNPQSRLSLNAQLSSCAFKQPSTVVHEATVAHIQSVIEHSDASVSKTVLHYNSGLESEIASTASTCKLSNLRSEKRSESRNLICQKVFSDQSINKSKLDSHSFEDLTKCSQQLQETINNDLPSSKSTPTRSSRQLNRR</sequence>
<dbReference type="InterPro" id="IPR041966">
    <property type="entry name" value="LOTUS-like"/>
</dbReference>
<reference evidence="3 4" key="1">
    <citation type="submission" date="2013-11" db="EMBL/GenBank/DDBJ databases">
        <title>Genome sequencing of Stegodyphus mimosarum.</title>
        <authorList>
            <person name="Bechsgaard J."/>
        </authorList>
    </citation>
    <scope>NUCLEOTIDE SEQUENCE [LARGE SCALE GENOMIC DNA]</scope>
</reference>
<dbReference type="AlphaFoldDB" id="A0A087UUY4"/>
<dbReference type="Proteomes" id="UP000054359">
    <property type="component" value="Unassembled WGS sequence"/>
</dbReference>
<feature type="domain" description="HTH OST-type" evidence="2">
    <location>
        <begin position="202"/>
        <end position="274"/>
    </location>
</feature>
<dbReference type="CDD" id="cd08824">
    <property type="entry name" value="LOTUS"/>
    <property type="match status" value="2"/>
</dbReference>
<name>A0A087UUY4_STEMI</name>
<feature type="region of interest" description="Disordered" evidence="1">
    <location>
        <begin position="512"/>
        <end position="535"/>
    </location>
</feature>
<feature type="domain" description="HTH OST-type" evidence="2">
    <location>
        <begin position="65"/>
        <end position="139"/>
    </location>
</feature>
<feature type="domain" description="HTH OST-type" evidence="2">
    <location>
        <begin position="1"/>
        <end position="64"/>
    </location>
</feature>
<dbReference type="PROSITE" id="PS51644">
    <property type="entry name" value="HTH_OST"/>
    <property type="match status" value="3"/>
</dbReference>
<evidence type="ECO:0000313" key="4">
    <source>
        <dbReference type="Proteomes" id="UP000054359"/>
    </source>
</evidence>
<dbReference type="STRING" id="407821.A0A087UUY4"/>
<dbReference type="EMBL" id="KK121771">
    <property type="protein sequence ID" value="KFM81173.1"/>
    <property type="molecule type" value="Genomic_DNA"/>
</dbReference>
<accession>A0A087UUY4</accession>
<proteinExistence type="predicted"/>
<keyword evidence="4" id="KW-1185">Reference proteome</keyword>
<dbReference type="OrthoDB" id="6434534at2759"/>
<feature type="non-terminal residue" evidence="3">
    <location>
        <position position="535"/>
    </location>
</feature>
<evidence type="ECO:0000313" key="3">
    <source>
        <dbReference type="EMBL" id="KFM81173.1"/>
    </source>
</evidence>
<evidence type="ECO:0000259" key="2">
    <source>
        <dbReference type="PROSITE" id="PS51644"/>
    </source>
</evidence>
<evidence type="ECO:0000256" key="1">
    <source>
        <dbReference type="SAM" id="MobiDB-lite"/>
    </source>
</evidence>
<organism evidence="3 4">
    <name type="scientific">Stegodyphus mimosarum</name>
    <name type="common">African social velvet spider</name>
    <dbReference type="NCBI Taxonomy" id="407821"/>
    <lineage>
        <taxon>Eukaryota</taxon>
        <taxon>Metazoa</taxon>
        <taxon>Ecdysozoa</taxon>
        <taxon>Arthropoda</taxon>
        <taxon>Chelicerata</taxon>
        <taxon>Arachnida</taxon>
        <taxon>Araneae</taxon>
        <taxon>Araneomorphae</taxon>
        <taxon>Entelegynae</taxon>
        <taxon>Eresoidea</taxon>
        <taxon>Eresidae</taxon>
        <taxon>Stegodyphus</taxon>
    </lineage>
</organism>
<dbReference type="InterPro" id="IPR025605">
    <property type="entry name" value="OST-HTH/LOTUS_dom"/>
</dbReference>
<dbReference type="Gene3D" id="3.30.420.610">
    <property type="entry name" value="LOTUS domain-like"/>
    <property type="match status" value="3"/>
</dbReference>
<gene>
    <name evidence="3" type="ORF">X975_18042</name>
</gene>
<protein>
    <submittedName>
        <fullName evidence="3">Limkain-b1</fullName>
    </submittedName>
</protein>
<dbReference type="Pfam" id="PF12872">
    <property type="entry name" value="OST-HTH"/>
    <property type="match status" value="3"/>
</dbReference>
<feature type="compositionally biased region" description="Low complexity" evidence="1">
    <location>
        <begin position="519"/>
        <end position="535"/>
    </location>
</feature>